<dbReference type="InterPro" id="IPR053167">
    <property type="entry name" value="Spore_coat_component"/>
</dbReference>
<dbReference type="PANTHER" id="PTHR37089">
    <property type="entry name" value="PROTEIN U-RELATED"/>
    <property type="match status" value="1"/>
</dbReference>
<dbReference type="Pfam" id="PF05229">
    <property type="entry name" value="SCPU"/>
    <property type="match status" value="1"/>
</dbReference>
<keyword evidence="3" id="KW-1185">Reference proteome</keyword>
<comment type="caution">
    <text evidence="2">The sequence shown here is derived from an EMBL/GenBank/DDBJ whole genome shotgun (WGS) entry which is preliminary data.</text>
</comment>
<protein>
    <submittedName>
        <fullName evidence="2">Spore coat protein U domain-containing protein</fullName>
    </submittedName>
</protein>
<reference evidence="2 3" key="1">
    <citation type="submission" date="2019-05" db="EMBL/GenBank/DDBJ databases">
        <title>Microbulbifer harenosus sp. nov., an alginate-degrading bacterium isolated from coastal sand.</title>
        <authorList>
            <person name="Huang H."/>
            <person name="Mo K."/>
            <person name="Bao S."/>
        </authorList>
    </citation>
    <scope>NUCLEOTIDE SEQUENCE [LARGE SCALE GENOMIC DNA]</scope>
    <source>
        <strain evidence="2 3">HB161719</strain>
    </source>
</reference>
<dbReference type="InterPro" id="IPR007893">
    <property type="entry name" value="Spore_coat_U/FanG"/>
</dbReference>
<evidence type="ECO:0000259" key="1">
    <source>
        <dbReference type="Pfam" id="PF05229"/>
    </source>
</evidence>
<name>A0ABY2UMG8_9GAMM</name>
<feature type="domain" description="Spore coat protein U/FanG" evidence="1">
    <location>
        <begin position="64"/>
        <end position="197"/>
    </location>
</feature>
<gene>
    <name evidence="2" type="ORF">FDY93_04770</name>
</gene>
<evidence type="ECO:0000313" key="3">
    <source>
        <dbReference type="Proteomes" id="UP000306791"/>
    </source>
</evidence>
<accession>A0ABY2UMG8</accession>
<proteinExistence type="predicted"/>
<sequence>MRSNFSRHFSDFIRRSHGNELAFRRNKNFPAAPIKAEVIVNKRKALSLCALLLSTPVFSATEDTTFLVSITIENDCTISINDLNFGTVNDLTPSISGSTSGTVTCTGLAPVSVAFSAGTGGTSSFTTRQMDDGTNTIDYNLYRDAANTEILGDGTGGTFTIDFTSTGGADAFDVYGLTGAGQNPKPAGTYNSTITATATF</sequence>
<keyword evidence="2" id="KW-0946">Virion</keyword>
<dbReference type="Proteomes" id="UP000306791">
    <property type="component" value="Unassembled WGS sequence"/>
</dbReference>
<evidence type="ECO:0000313" key="2">
    <source>
        <dbReference type="EMBL" id="TLM78584.1"/>
    </source>
</evidence>
<keyword evidence="2" id="KW-0167">Capsid protein</keyword>
<dbReference type="SMART" id="SM00972">
    <property type="entry name" value="SCPU"/>
    <property type="match status" value="1"/>
</dbReference>
<organism evidence="2 3">
    <name type="scientific">Microbulbifer harenosus</name>
    <dbReference type="NCBI Taxonomy" id="2576840"/>
    <lineage>
        <taxon>Bacteria</taxon>
        <taxon>Pseudomonadati</taxon>
        <taxon>Pseudomonadota</taxon>
        <taxon>Gammaproteobacteria</taxon>
        <taxon>Cellvibrionales</taxon>
        <taxon>Microbulbiferaceae</taxon>
        <taxon>Microbulbifer</taxon>
    </lineage>
</organism>
<dbReference type="EMBL" id="VANI01000005">
    <property type="protein sequence ID" value="TLM78584.1"/>
    <property type="molecule type" value="Genomic_DNA"/>
</dbReference>